<dbReference type="Proteomes" id="UP000618591">
    <property type="component" value="Unassembled WGS sequence"/>
</dbReference>
<gene>
    <name evidence="1" type="ORF">GCM10011395_24870</name>
</gene>
<organism evidence="1 2">
    <name type="scientific">Sphingomonas psychrolutea</name>
    <dbReference type="NCBI Taxonomy" id="1259676"/>
    <lineage>
        <taxon>Bacteria</taxon>
        <taxon>Pseudomonadati</taxon>
        <taxon>Pseudomonadota</taxon>
        <taxon>Alphaproteobacteria</taxon>
        <taxon>Sphingomonadales</taxon>
        <taxon>Sphingomonadaceae</taxon>
        <taxon>Sphingomonas</taxon>
    </lineage>
</organism>
<keyword evidence="2" id="KW-1185">Reference proteome</keyword>
<sequence length="59" mass="6527">MRTWAYITFKNAVPPAGQKYLYPTHGEPSAGKKRQLCEERAAVNRHGAIELGESVAETP</sequence>
<evidence type="ECO:0000313" key="1">
    <source>
        <dbReference type="EMBL" id="GGA53509.1"/>
    </source>
</evidence>
<proteinExistence type="predicted"/>
<protein>
    <submittedName>
        <fullName evidence="1">Uncharacterized protein</fullName>
    </submittedName>
</protein>
<dbReference type="EMBL" id="BMDW01000015">
    <property type="protein sequence ID" value="GGA53509.1"/>
    <property type="molecule type" value="Genomic_DNA"/>
</dbReference>
<reference evidence="2" key="1">
    <citation type="journal article" date="2019" name="Int. J. Syst. Evol. Microbiol.">
        <title>The Global Catalogue of Microorganisms (GCM) 10K type strain sequencing project: providing services to taxonomists for standard genome sequencing and annotation.</title>
        <authorList>
            <consortium name="The Broad Institute Genomics Platform"/>
            <consortium name="The Broad Institute Genome Sequencing Center for Infectious Disease"/>
            <person name="Wu L."/>
            <person name="Ma J."/>
        </authorList>
    </citation>
    <scope>NUCLEOTIDE SEQUENCE [LARGE SCALE GENOMIC DNA]</scope>
    <source>
        <strain evidence="2">CGMCC 1.10106</strain>
    </source>
</reference>
<accession>A0ABQ1GZT9</accession>
<name>A0ABQ1GZT9_9SPHN</name>
<comment type="caution">
    <text evidence="1">The sequence shown here is derived from an EMBL/GenBank/DDBJ whole genome shotgun (WGS) entry which is preliminary data.</text>
</comment>
<evidence type="ECO:0000313" key="2">
    <source>
        <dbReference type="Proteomes" id="UP000618591"/>
    </source>
</evidence>